<feature type="transmembrane region" description="Helical" evidence="1">
    <location>
        <begin position="13"/>
        <end position="33"/>
    </location>
</feature>
<proteinExistence type="predicted"/>
<comment type="caution">
    <text evidence="2">The sequence shown here is derived from an EMBL/GenBank/DDBJ whole genome shotgun (WGS) entry which is preliminary data.</text>
</comment>
<gene>
    <name evidence="2" type="ORF">BJP25_02190</name>
</gene>
<protein>
    <submittedName>
        <fullName evidence="2">Uncharacterized protein</fullName>
    </submittedName>
</protein>
<evidence type="ECO:0000256" key="1">
    <source>
        <dbReference type="SAM" id="Phobius"/>
    </source>
</evidence>
<name>A0A1Q9LCU2_9PSEU</name>
<keyword evidence="1" id="KW-0812">Transmembrane</keyword>
<dbReference type="RefSeq" id="WP_075978058.1">
    <property type="nucleotide sequence ID" value="NZ_MKQR01000028.1"/>
</dbReference>
<sequence length="165" mass="16925">MADEGERPARKRLPGWAVAASTAAVFVVAFLLMRLFSVGEPSLAAGGCAAVSGAAADAELTALDCDDDGASFTVVSTGGAPGCPDGVYRELTSAGQHYCLMPNFKAGRCYAPDDENRSLVLSDCAADDAFRVTEVRQGATDAGACPGGNGLDYREPPVVFCVQAP</sequence>
<accession>A0A1Q9LCU2</accession>
<reference evidence="2 3" key="1">
    <citation type="submission" date="2016-10" db="EMBL/GenBank/DDBJ databases">
        <title>The Draft Genome Sequence of Actinokineospora bangkokensis 44EHWT reveals the biosynthetic pathway of antifungal compounds Thailandins with unusual extender unit butylmalonyl-CoA.</title>
        <authorList>
            <person name="Greule A."/>
            <person name="Intra B."/>
            <person name="Flemming S."/>
            <person name="Rommel M.G."/>
            <person name="Panbangred W."/>
            <person name="Bechthold A."/>
        </authorList>
    </citation>
    <scope>NUCLEOTIDE SEQUENCE [LARGE SCALE GENOMIC DNA]</scope>
    <source>
        <strain evidence="2 3">44EHW</strain>
    </source>
</reference>
<dbReference type="Proteomes" id="UP000186040">
    <property type="component" value="Unassembled WGS sequence"/>
</dbReference>
<dbReference type="STRING" id="1193682.BJP25_02190"/>
<keyword evidence="1" id="KW-0472">Membrane</keyword>
<keyword evidence="1" id="KW-1133">Transmembrane helix</keyword>
<evidence type="ECO:0000313" key="2">
    <source>
        <dbReference type="EMBL" id="OLR89851.1"/>
    </source>
</evidence>
<dbReference type="AlphaFoldDB" id="A0A1Q9LCU2"/>
<keyword evidence="3" id="KW-1185">Reference proteome</keyword>
<dbReference type="EMBL" id="MKQR01000028">
    <property type="protein sequence ID" value="OLR89851.1"/>
    <property type="molecule type" value="Genomic_DNA"/>
</dbReference>
<organism evidence="2 3">
    <name type="scientific">Actinokineospora bangkokensis</name>
    <dbReference type="NCBI Taxonomy" id="1193682"/>
    <lineage>
        <taxon>Bacteria</taxon>
        <taxon>Bacillati</taxon>
        <taxon>Actinomycetota</taxon>
        <taxon>Actinomycetes</taxon>
        <taxon>Pseudonocardiales</taxon>
        <taxon>Pseudonocardiaceae</taxon>
        <taxon>Actinokineospora</taxon>
    </lineage>
</organism>
<evidence type="ECO:0000313" key="3">
    <source>
        <dbReference type="Proteomes" id="UP000186040"/>
    </source>
</evidence>
<dbReference type="OrthoDB" id="4749283at2"/>